<dbReference type="PANTHER" id="PTHR13673:SF0">
    <property type="entry name" value="VPS35 ENDOSOMAL PROTEIN-SORTING FACTOR-LIKE"/>
    <property type="match status" value="1"/>
</dbReference>
<reference evidence="7" key="1">
    <citation type="submission" date="2022-11" db="UniProtKB">
        <authorList>
            <consortium name="WormBaseParasite"/>
        </authorList>
    </citation>
    <scope>IDENTIFICATION</scope>
</reference>
<evidence type="ECO:0000256" key="5">
    <source>
        <dbReference type="ARBA" id="ARBA00022927"/>
    </source>
</evidence>
<accession>A0A915DYM8</accession>
<name>A0A915DYM8_9BILA</name>
<keyword evidence="6" id="KW-1185">Reference proteome</keyword>
<comment type="subcellular location">
    <subcellularLocation>
        <location evidence="1">Endosome</location>
    </subcellularLocation>
</comment>
<dbReference type="InterPro" id="IPR029705">
    <property type="entry name" value="VPS35L"/>
</dbReference>
<comment type="similarity">
    <text evidence="2">Belongs to the VPS35L family.</text>
</comment>
<proteinExistence type="inferred from homology"/>
<keyword evidence="5" id="KW-0653">Protein transport</keyword>
<dbReference type="GO" id="GO:0015031">
    <property type="term" value="P:protein transport"/>
    <property type="evidence" value="ECO:0007669"/>
    <property type="project" value="UniProtKB-KW"/>
</dbReference>
<dbReference type="GO" id="GO:0032456">
    <property type="term" value="P:endocytic recycling"/>
    <property type="evidence" value="ECO:0007669"/>
    <property type="project" value="InterPro"/>
</dbReference>
<protein>
    <submittedName>
        <fullName evidence="7">Uncharacterized protein</fullName>
    </submittedName>
</protein>
<sequence>MSMPAVKLPLHQSVLIYRISFSINIKYWKDMKGISNAISMEEFMAKLETSTPVFAHPLLKNFKPKRAVSNAIEEASHPDLVDATIYNKTEDVIDQQNFFLDPLGAASSTVVLENGLGKGCNGVAAHSKASDHSSIGLDEVTSRSPSNWVPTMERIETRSVRKVHYKRSSQSGIKFSEHKGQNFQEKKRSLNDKELGDLKKVLCHKWRQEKRIDCIKLMTEVARCLSTISTPQFYPAQFVHITDLLDFFGNLQTRITARNWFGKIAEIRELIPRIYVECALLRCMNFMDQSAISANVMRLCALAKSVQHPLISSFVRCYICRISMRLNAADRAPAWKCLNDWMQTYTLQPTCLLWPAMQYIIQLPEKRPIILCSMLSGVSYIYLAEHALEACRIVTGCEQVTASLKEYIHCCDIWIEFVAKYFTMNELQIILESIIHKLLPDKKYEFYYSNLVSILRKILSHIDDISVILNMDIFPQFIDIFREESVRMQSSSLVLNALISRHSLGHFSDINLAHQVMDVCKRLNESIAVSTSESEIDRVSQLIQSSVDRFDLKADPEQALTFYVGCRAALLNNDQLQKFTILKIMALALYVVRSVKFSTSRSTFIQACIANLFITIPSLRDPIQRLNFSIQSAQLALASLAFLQVDSFVNFCLETSASCLPAVPSISNNWCPLSITSYPGAQHGCTNLLQNFTTFLNTVKDYQWPSDVHADKASLLMHCLQHVFVMARISNGTSSTSMLPQFQWTSASAAGQQFSQQHCYELVEEVVDLLQPCLQDETIAMKFLEIVSLFSTQQLLSQNVQSEAKDCFKRCKRSPLMTNRIKMLKMDANL</sequence>
<evidence type="ECO:0000256" key="4">
    <source>
        <dbReference type="ARBA" id="ARBA00022753"/>
    </source>
</evidence>
<organism evidence="6 7">
    <name type="scientific">Ditylenchus dipsaci</name>
    <dbReference type="NCBI Taxonomy" id="166011"/>
    <lineage>
        <taxon>Eukaryota</taxon>
        <taxon>Metazoa</taxon>
        <taxon>Ecdysozoa</taxon>
        <taxon>Nematoda</taxon>
        <taxon>Chromadorea</taxon>
        <taxon>Rhabditida</taxon>
        <taxon>Tylenchina</taxon>
        <taxon>Tylenchomorpha</taxon>
        <taxon>Sphaerularioidea</taxon>
        <taxon>Anguinidae</taxon>
        <taxon>Anguininae</taxon>
        <taxon>Ditylenchus</taxon>
    </lineage>
</organism>
<dbReference type="WBParaSite" id="jg24094">
    <property type="protein sequence ID" value="jg24094"/>
    <property type="gene ID" value="jg24094"/>
</dbReference>
<dbReference type="AlphaFoldDB" id="A0A915DYM8"/>
<evidence type="ECO:0000256" key="3">
    <source>
        <dbReference type="ARBA" id="ARBA00022448"/>
    </source>
</evidence>
<evidence type="ECO:0000256" key="2">
    <source>
        <dbReference type="ARBA" id="ARBA00010704"/>
    </source>
</evidence>
<keyword evidence="4" id="KW-0967">Endosome</keyword>
<dbReference type="PANTHER" id="PTHR13673">
    <property type="entry name" value="ESOPHAGEAL CANCER ASSOCIATED PROTEIN"/>
    <property type="match status" value="1"/>
</dbReference>
<evidence type="ECO:0000313" key="7">
    <source>
        <dbReference type="WBParaSite" id="jg24094"/>
    </source>
</evidence>
<dbReference type="Proteomes" id="UP000887574">
    <property type="component" value="Unplaced"/>
</dbReference>
<dbReference type="GO" id="GO:0005768">
    <property type="term" value="C:endosome"/>
    <property type="evidence" value="ECO:0007669"/>
    <property type="project" value="UniProtKB-SubCell"/>
</dbReference>
<evidence type="ECO:0000256" key="1">
    <source>
        <dbReference type="ARBA" id="ARBA00004177"/>
    </source>
</evidence>
<keyword evidence="3" id="KW-0813">Transport</keyword>
<evidence type="ECO:0000313" key="6">
    <source>
        <dbReference type="Proteomes" id="UP000887574"/>
    </source>
</evidence>